<dbReference type="OrthoDB" id="10464990at2759"/>
<gene>
    <name evidence="1" type="ORF">A0J61_10959</name>
</gene>
<protein>
    <submittedName>
        <fullName evidence="1">Uncharacterized protein</fullName>
    </submittedName>
</protein>
<proteinExistence type="predicted"/>
<sequence>MFISFFFSPIANHTFGSFHADMLKIDMQDKHMSSCSMKPDYLVSLLSDEGEQLDLFCMEAKTPEANKGDVDFIKLANSMKLMVDELVSRGCPLVSAVSFGSLLHGATMITYEMRLAHKATYLMKEISMLPMPCSFEHLGLLLPMISSIMYISETIENHQELIAALKA</sequence>
<keyword evidence="2" id="KW-1185">Reference proteome</keyword>
<dbReference type="AlphaFoldDB" id="A0A1C7MVX8"/>
<evidence type="ECO:0000313" key="1">
    <source>
        <dbReference type="EMBL" id="OBZ80990.1"/>
    </source>
</evidence>
<organism evidence="1 2">
    <name type="scientific">Choanephora cucurbitarum</name>
    <dbReference type="NCBI Taxonomy" id="101091"/>
    <lineage>
        <taxon>Eukaryota</taxon>
        <taxon>Fungi</taxon>
        <taxon>Fungi incertae sedis</taxon>
        <taxon>Mucoromycota</taxon>
        <taxon>Mucoromycotina</taxon>
        <taxon>Mucoromycetes</taxon>
        <taxon>Mucorales</taxon>
        <taxon>Mucorineae</taxon>
        <taxon>Choanephoraceae</taxon>
        <taxon>Choanephoroideae</taxon>
        <taxon>Choanephora</taxon>
    </lineage>
</organism>
<reference evidence="1 2" key="1">
    <citation type="submission" date="2016-03" db="EMBL/GenBank/DDBJ databases">
        <title>Choanephora cucurbitarum.</title>
        <authorList>
            <person name="Min B."/>
            <person name="Park H."/>
            <person name="Park J.-H."/>
            <person name="Shin H.-D."/>
            <person name="Choi I.-G."/>
        </authorList>
    </citation>
    <scope>NUCLEOTIDE SEQUENCE [LARGE SCALE GENOMIC DNA]</scope>
    <source>
        <strain evidence="1 2">KUS-F28377</strain>
    </source>
</reference>
<comment type="caution">
    <text evidence="1">The sequence shown here is derived from an EMBL/GenBank/DDBJ whole genome shotgun (WGS) entry which is preliminary data.</text>
</comment>
<name>A0A1C7MVX8_9FUNG</name>
<accession>A0A1C7MVX8</accession>
<evidence type="ECO:0000313" key="2">
    <source>
        <dbReference type="Proteomes" id="UP000093000"/>
    </source>
</evidence>
<dbReference type="Proteomes" id="UP000093000">
    <property type="component" value="Unassembled WGS sequence"/>
</dbReference>
<dbReference type="EMBL" id="LUGH01001541">
    <property type="protein sequence ID" value="OBZ80990.1"/>
    <property type="molecule type" value="Genomic_DNA"/>
</dbReference>
<dbReference type="InParanoid" id="A0A1C7MVX8"/>